<reference evidence="1 2" key="1">
    <citation type="journal article" date="2016" name="Nat. Commun.">
        <title>Thousands of microbial genomes shed light on interconnected biogeochemical processes in an aquifer system.</title>
        <authorList>
            <person name="Anantharaman K."/>
            <person name="Brown C.T."/>
            <person name="Hug L.A."/>
            <person name="Sharon I."/>
            <person name="Castelle C.J."/>
            <person name="Probst A.J."/>
            <person name="Thomas B.C."/>
            <person name="Singh A."/>
            <person name="Wilkins M.J."/>
            <person name="Karaoz U."/>
            <person name="Brodie E.L."/>
            <person name="Williams K.H."/>
            <person name="Hubbard S.S."/>
            <person name="Banfield J.F."/>
        </authorList>
    </citation>
    <scope>NUCLEOTIDE SEQUENCE [LARGE SCALE GENOMIC DNA]</scope>
</reference>
<dbReference type="AlphaFoldDB" id="A0A1G2EK68"/>
<dbReference type="Proteomes" id="UP000176216">
    <property type="component" value="Unassembled WGS sequence"/>
</dbReference>
<evidence type="ECO:0000313" key="2">
    <source>
        <dbReference type="Proteomes" id="UP000176216"/>
    </source>
</evidence>
<sequence length="107" mass="11828">MPIHIYRPTITRSGRISQLKKLTGEKTNLIISYIQKKCKISFPHPPSPLLTTPPLPFAKATGGLFSFVFTKENKKNGPIRMSEDKGLGPIYHVDGGITPGPSAKWLK</sequence>
<name>A0A1G2EK68_9BACT</name>
<organism evidence="1 2">
    <name type="scientific">Candidatus Nealsonbacteria bacterium RIFCSPLOWO2_02_39_8</name>
    <dbReference type="NCBI Taxonomy" id="1801674"/>
    <lineage>
        <taxon>Bacteria</taxon>
        <taxon>Candidatus Nealsoniibacteriota</taxon>
    </lineage>
</organism>
<comment type="caution">
    <text evidence="1">The sequence shown here is derived from an EMBL/GenBank/DDBJ whole genome shotgun (WGS) entry which is preliminary data.</text>
</comment>
<protein>
    <submittedName>
        <fullName evidence="1">Uncharacterized protein</fullName>
    </submittedName>
</protein>
<dbReference type="EMBL" id="MHMJ01000006">
    <property type="protein sequence ID" value="OGZ26159.1"/>
    <property type="molecule type" value="Genomic_DNA"/>
</dbReference>
<accession>A0A1G2EK68</accession>
<evidence type="ECO:0000313" key="1">
    <source>
        <dbReference type="EMBL" id="OGZ26159.1"/>
    </source>
</evidence>
<gene>
    <name evidence="1" type="ORF">A2W71_01425</name>
</gene>
<proteinExistence type="predicted"/>